<feature type="transmembrane region" description="Helical" evidence="7">
    <location>
        <begin position="259"/>
        <end position="281"/>
    </location>
</feature>
<evidence type="ECO:0000256" key="1">
    <source>
        <dbReference type="ARBA" id="ARBA00004651"/>
    </source>
</evidence>
<name>A0A6J6PDS5_9ZZZZ</name>
<dbReference type="PROSITE" id="PS50850">
    <property type="entry name" value="MFS"/>
    <property type="match status" value="1"/>
</dbReference>
<keyword evidence="4 7" id="KW-0812">Transmembrane</keyword>
<dbReference type="InterPro" id="IPR020846">
    <property type="entry name" value="MFS_dom"/>
</dbReference>
<evidence type="ECO:0000313" key="9">
    <source>
        <dbReference type="EMBL" id="CAB4696787.1"/>
    </source>
</evidence>
<evidence type="ECO:0000256" key="4">
    <source>
        <dbReference type="ARBA" id="ARBA00022692"/>
    </source>
</evidence>
<feature type="transmembrane region" description="Helical" evidence="7">
    <location>
        <begin position="130"/>
        <end position="151"/>
    </location>
</feature>
<dbReference type="GO" id="GO:0005886">
    <property type="term" value="C:plasma membrane"/>
    <property type="evidence" value="ECO:0007669"/>
    <property type="project" value="UniProtKB-SubCell"/>
</dbReference>
<sequence>MNSRPNRFAAFNNRNFRRYFIGQTISTIGSWTQSLAVIWLVLEITNRSDRLGLAMALQFLPMLILGAPAGVLADKFDNRRLLVVTSTLSGMLALAFGIVVATGHITIWWIYALTLMLGLVLAVERPAMQAILYQLVGVELLASAVATNSTINSVSRLIGPALAGGLIATVGVKTCFYINAATYLVVIAALIALRSSELTVRPLIGRTKGRLREGFVYVRANPNVARPLLVMTIVGTAAYNFQTTFPAMVRFGFHRGAGAVGTVMSVSAIGSIIGGIYIAGVNPHPRKTLTITLVGFGAALLALSITPGFWPFVGMTIVLGFASASFQSVNTVVLQQATEPSMQGRVMALHQMAWFGSTPIGSVLMGWVIQISSPRVPFALAGAAALMCAVAVIGRPNSVDIASIETAGRGLL</sequence>
<evidence type="ECO:0000256" key="5">
    <source>
        <dbReference type="ARBA" id="ARBA00022989"/>
    </source>
</evidence>
<organism evidence="9">
    <name type="scientific">freshwater metagenome</name>
    <dbReference type="NCBI Taxonomy" id="449393"/>
    <lineage>
        <taxon>unclassified sequences</taxon>
        <taxon>metagenomes</taxon>
        <taxon>ecological metagenomes</taxon>
    </lineage>
</organism>
<feature type="transmembrane region" description="Helical" evidence="7">
    <location>
        <begin position="288"/>
        <end position="306"/>
    </location>
</feature>
<dbReference type="InterPro" id="IPR010290">
    <property type="entry name" value="TM_effector"/>
</dbReference>
<feature type="transmembrane region" description="Helical" evidence="7">
    <location>
        <begin position="346"/>
        <end position="369"/>
    </location>
</feature>
<dbReference type="InterPro" id="IPR036259">
    <property type="entry name" value="MFS_trans_sf"/>
</dbReference>
<dbReference type="PANTHER" id="PTHR23513:SF11">
    <property type="entry name" value="STAPHYLOFERRIN A TRANSPORTER"/>
    <property type="match status" value="1"/>
</dbReference>
<dbReference type="Pfam" id="PF05977">
    <property type="entry name" value="MFS_3"/>
    <property type="match status" value="1"/>
</dbReference>
<feature type="transmembrane region" description="Helical" evidence="7">
    <location>
        <begin position="375"/>
        <end position="394"/>
    </location>
</feature>
<dbReference type="EMBL" id="CAEZXM010000183">
    <property type="protein sequence ID" value="CAB4696787.1"/>
    <property type="molecule type" value="Genomic_DNA"/>
</dbReference>
<dbReference type="AlphaFoldDB" id="A0A6J6PDS5"/>
<protein>
    <submittedName>
        <fullName evidence="9">Unannotated protein</fullName>
    </submittedName>
</protein>
<keyword evidence="3" id="KW-1003">Cell membrane</keyword>
<feature type="transmembrane region" description="Helical" evidence="7">
    <location>
        <begin position="80"/>
        <end position="100"/>
    </location>
</feature>
<proteinExistence type="predicted"/>
<evidence type="ECO:0000256" key="7">
    <source>
        <dbReference type="SAM" id="Phobius"/>
    </source>
</evidence>
<reference evidence="9" key="1">
    <citation type="submission" date="2020-05" db="EMBL/GenBank/DDBJ databases">
        <authorList>
            <person name="Chiriac C."/>
            <person name="Salcher M."/>
            <person name="Ghai R."/>
            <person name="Kavagutti S V."/>
        </authorList>
    </citation>
    <scope>NUCLEOTIDE SEQUENCE</scope>
</reference>
<comment type="subcellular location">
    <subcellularLocation>
        <location evidence="1">Cell membrane</location>
        <topology evidence="1">Multi-pass membrane protein</topology>
    </subcellularLocation>
</comment>
<feature type="transmembrane region" description="Helical" evidence="7">
    <location>
        <begin position="214"/>
        <end position="239"/>
    </location>
</feature>
<evidence type="ECO:0000256" key="2">
    <source>
        <dbReference type="ARBA" id="ARBA00022448"/>
    </source>
</evidence>
<accession>A0A6J6PDS5</accession>
<feature type="transmembrane region" description="Helical" evidence="7">
    <location>
        <begin position="53"/>
        <end position="73"/>
    </location>
</feature>
<gene>
    <name evidence="9" type="ORF">UFOPK2366_01045</name>
</gene>
<feature type="transmembrane region" description="Helical" evidence="7">
    <location>
        <begin position="163"/>
        <end position="193"/>
    </location>
</feature>
<feature type="transmembrane region" description="Helical" evidence="7">
    <location>
        <begin position="106"/>
        <end position="123"/>
    </location>
</feature>
<feature type="domain" description="Major facilitator superfamily (MFS) profile" evidence="8">
    <location>
        <begin position="1"/>
        <end position="400"/>
    </location>
</feature>
<dbReference type="CDD" id="cd06173">
    <property type="entry name" value="MFS_MefA_like"/>
    <property type="match status" value="1"/>
</dbReference>
<feature type="transmembrane region" description="Helical" evidence="7">
    <location>
        <begin position="20"/>
        <end position="41"/>
    </location>
</feature>
<keyword evidence="2" id="KW-0813">Transport</keyword>
<keyword evidence="6 7" id="KW-0472">Membrane</keyword>
<dbReference type="GO" id="GO:0022857">
    <property type="term" value="F:transmembrane transporter activity"/>
    <property type="evidence" value="ECO:0007669"/>
    <property type="project" value="InterPro"/>
</dbReference>
<evidence type="ECO:0000256" key="3">
    <source>
        <dbReference type="ARBA" id="ARBA00022475"/>
    </source>
</evidence>
<evidence type="ECO:0000259" key="8">
    <source>
        <dbReference type="PROSITE" id="PS50850"/>
    </source>
</evidence>
<dbReference type="Gene3D" id="1.20.1250.20">
    <property type="entry name" value="MFS general substrate transporter like domains"/>
    <property type="match status" value="1"/>
</dbReference>
<dbReference type="PANTHER" id="PTHR23513">
    <property type="entry name" value="INTEGRAL MEMBRANE EFFLUX PROTEIN-RELATED"/>
    <property type="match status" value="1"/>
</dbReference>
<evidence type="ECO:0000256" key="6">
    <source>
        <dbReference type="ARBA" id="ARBA00023136"/>
    </source>
</evidence>
<keyword evidence="5 7" id="KW-1133">Transmembrane helix</keyword>
<dbReference type="SUPFAM" id="SSF103473">
    <property type="entry name" value="MFS general substrate transporter"/>
    <property type="match status" value="1"/>
</dbReference>